<gene>
    <name evidence="1" type="ORF">Syun_003443</name>
</gene>
<dbReference type="Proteomes" id="UP001420932">
    <property type="component" value="Unassembled WGS sequence"/>
</dbReference>
<evidence type="ECO:0000313" key="2">
    <source>
        <dbReference type="Proteomes" id="UP001420932"/>
    </source>
</evidence>
<dbReference type="Gene3D" id="1.25.40.10">
    <property type="entry name" value="Tetratricopeptide repeat domain"/>
    <property type="match status" value="1"/>
</dbReference>
<dbReference type="SUPFAM" id="SSF48452">
    <property type="entry name" value="TPR-like"/>
    <property type="match status" value="1"/>
</dbReference>
<dbReference type="PANTHER" id="PTHR46310:SF5">
    <property type="entry name" value="OUTER ENVELOPE PROTEIN 64, CHLOROPLASTIC"/>
    <property type="match status" value="1"/>
</dbReference>
<reference evidence="1 2" key="1">
    <citation type="submission" date="2024-01" db="EMBL/GenBank/DDBJ databases">
        <title>Genome assemblies of Stephania.</title>
        <authorList>
            <person name="Yang L."/>
        </authorList>
    </citation>
    <scope>NUCLEOTIDE SEQUENCE [LARGE SCALE GENOMIC DNA]</scope>
    <source>
        <strain evidence="1">YNDBR</strain>
        <tissue evidence="1">Leaf</tissue>
    </source>
</reference>
<sequence length="174" mass="19512">MVKFTISVQGGLIDLVAAIIGLTSKVVHNPKVGRLRRGSLLKRKANEYYLVKRESNVGDYLDSKVEAIANDVTGQGCISNVSALYVQLECQVHDVLHYGQLDQMGTKPLINLEKDADGVAQALKRNFSLMHKDKQYQKAISFYTEAIKLNGKNATYYGNRAAAYLELERYYCFL</sequence>
<dbReference type="InterPro" id="IPR011990">
    <property type="entry name" value="TPR-like_helical_dom_sf"/>
</dbReference>
<dbReference type="EMBL" id="JBBNAF010000002">
    <property type="protein sequence ID" value="KAK9162541.1"/>
    <property type="molecule type" value="Genomic_DNA"/>
</dbReference>
<evidence type="ECO:0000313" key="1">
    <source>
        <dbReference type="EMBL" id="KAK9162541.1"/>
    </source>
</evidence>
<protein>
    <submittedName>
        <fullName evidence="1">Uncharacterized protein</fullName>
    </submittedName>
</protein>
<name>A0AAP0L1F8_9MAGN</name>
<dbReference type="AlphaFoldDB" id="A0AAP0L1F8"/>
<organism evidence="1 2">
    <name type="scientific">Stephania yunnanensis</name>
    <dbReference type="NCBI Taxonomy" id="152371"/>
    <lineage>
        <taxon>Eukaryota</taxon>
        <taxon>Viridiplantae</taxon>
        <taxon>Streptophyta</taxon>
        <taxon>Embryophyta</taxon>
        <taxon>Tracheophyta</taxon>
        <taxon>Spermatophyta</taxon>
        <taxon>Magnoliopsida</taxon>
        <taxon>Ranunculales</taxon>
        <taxon>Menispermaceae</taxon>
        <taxon>Menispermoideae</taxon>
        <taxon>Cissampelideae</taxon>
        <taxon>Stephania</taxon>
    </lineage>
</organism>
<keyword evidence="2" id="KW-1185">Reference proteome</keyword>
<comment type="caution">
    <text evidence="1">The sequence shown here is derived from an EMBL/GenBank/DDBJ whole genome shotgun (WGS) entry which is preliminary data.</text>
</comment>
<dbReference type="PANTHER" id="PTHR46310">
    <property type="entry name" value="AMIDASE 1"/>
    <property type="match status" value="1"/>
</dbReference>
<accession>A0AAP0L1F8</accession>
<proteinExistence type="predicted"/>